<evidence type="ECO:0000256" key="1">
    <source>
        <dbReference type="SAM" id="MobiDB-lite"/>
    </source>
</evidence>
<organism evidence="2 3">
    <name type="scientific">Ensete ventricosum</name>
    <name type="common">Abyssinian banana</name>
    <name type="synonym">Musa ensete</name>
    <dbReference type="NCBI Taxonomy" id="4639"/>
    <lineage>
        <taxon>Eukaryota</taxon>
        <taxon>Viridiplantae</taxon>
        <taxon>Streptophyta</taxon>
        <taxon>Embryophyta</taxon>
        <taxon>Tracheophyta</taxon>
        <taxon>Spermatophyta</taxon>
        <taxon>Magnoliopsida</taxon>
        <taxon>Liliopsida</taxon>
        <taxon>Zingiberales</taxon>
        <taxon>Musaceae</taxon>
        <taxon>Ensete</taxon>
    </lineage>
</organism>
<protein>
    <recommendedName>
        <fullName evidence="4">Retrotransposon gag domain-containing protein</fullName>
    </recommendedName>
</protein>
<feature type="region of interest" description="Disordered" evidence="1">
    <location>
        <begin position="72"/>
        <end position="97"/>
    </location>
</feature>
<gene>
    <name evidence="2" type="ORF">B296_00018547</name>
</gene>
<name>A0A427AZR0_ENSVE</name>
<proteinExistence type="predicted"/>
<sequence length="133" mass="14992">MDALMCHTFPTMLQGPAQEWYAQLKTLLISSFDQLAKECEQHFVGNVLPLAFASNLLRTSMLDAPSSRLSISTAPMRPYKGEHPKMPDTPSSRVSISIAPTHPYRDSVRRCPMRPPRECASERLKRTLIIVSH</sequence>
<evidence type="ECO:0000313" key="3">
    <source>
        <dbReference type="Proteomes" id="UP000287651"/>
    </source>
</evidence>
<dbReference type="Proteomes" id="UP000287651">
    <property type="component" value="Unassembled WGS sequence"/>
</dbReference>
<accession>A0A427AZR0</accession>
<reference evidence="2 3" key="1">
    <citation type="journal article" date="2014" name="Agronomy (Basel)">
        <title>A Draft Genome Sequence for Ensete ventricosum, the Drought-Tolerant Tree Against Hunger.</title>
        <authorList>
            <person name="Harrison J."/>
            <person name="Moore K.A."/>
            <person name="Paszkiewicz K."/>
            <person name="Jones T."/>
            <person name="Grant M."/>
            <person name="Ambacheew D."/>
            <person name="Muzemil S."/>
            <person name="Studholme D.J."/>
        </authorList>
    </citation>
    <scope>NUCLEOTIDE SEQUENCE [LARGE SCALE GENOMIC DNA]</scope>
</reference>
<dbReference type="EMBL" id="AMZH03000836">
    <property type="protein sequence ID" value="RRT81739.1"/>
    <property type="molecule type" value="Genomic_DNA"/>
</dbReference>
<comment type="caution">
    <text evidence="2">The sequence shown here is derived from an EMBL/GenBank/DDBJ whole genome shotgun (WGS) entry which is preliminary data.</text>
</comment>
<dbReference type="AlphaFoldDB" id="A0A427AZR0"/>
<evidence type="ECO:0000313" key="2">
    <source>
        <dbReference type="EMBL" id="RRT81739.1"/>
    </source>
</evidence>
<evidence type="ECO:0008006" key="4">
    <source>
        <dbReference type="Google" id="ProtNLM"/>
    </source>
</evidence>